<dbReference type="Pfam" id="PF03644">
    <property type="entry name" value="Glyco_hydro_85"/>
    <property type="match status" value="1"/>
</dbReference>
<evidence type="ECO:0000259" key="1">
    <source>
        <dbReference type="Pfam" id="PF03644"/>
    </source>
</evidence>
<dbReference type="Proteomes" id="UP000046393">
    <property type="component" value="Unplaced"/>
</dbReference>
<evidence type="ECO:0000313" key="2">
    <source>
        <dbReference type="Proteomes" id="UP000046393"/>
    </source>
</evidence>
<proteinExistence type="predicted"/>
<dbReference type="PANTHER" id="PTHR13246">
    <property type="entry name" value="ENDO BETA N-ACETYLGLUCOSAMINIDASE"/>
    <property type="match status" value="1"/>
</dbReference>
<dbReference type="InterPro" id="IPR005201">
    <property type="entry name" value="TIM_ENGase"/>
</dbReference>
<keyword evidence="2" id="KW-1185">Reference proteome</keyword>
<sequence>MPLYTEPLNNVESLWAWNESMVDLKLVGKELKGNIRRTGTMETLVCHDMAGGYLPEECLNGCILKDSAKPYIMMHWWYMDIFTYFSHNFVTIPPTGWINQAHNHDVIILGTFITEWKGGRKLCEQFLSTEETMQRTVKQLVRIAKFHHFDGWLINIENKIEDKYLPTFRTFLLLLTSTMRSEIGSNSRIIWYDAVTVHGKLNWQNELNEKNNEWFNITDGIFLNYSWKLEQLSKTRQLAGERNHQVYVGIDCFGRGCYVAIFAPGWVIEQFPPSSHLLNSIRFWERLAGLVYPHKIRSLPIQTNFSIGFNITDSNDRFYNLSAAQLQPFYFESNIMPGNMQPCIVAPSAGDYK</sequence>
<dbReference type="WBParaSite" id="SMUV_0000218601-mRNA-1">
    <property type="protein sequence ID" value="SMUV_0000218601-mRNA-1"/>
    <property type="gene ID" value="SMUV_0000218601"/>
</dbReference>
<dbReference type="GO" id="GO:0005829">
    <property type="term" value="C:cytosol"/>
    <property type="evidence" value="ECO:0007669"/>
    <property type="project" value="UniProtKB-SubCell"/>
</dbReference>
<feature type="domain" description="Cytosolic endo-beta-N-acetylglucosaminidase TIM barrel" evidence="1">
    <location>
        <begin position="66"/>
        <end position="309"/>
    </location>
</feature>
<organism evidence="2 3">
    <name type="scientific">Syphacia muris</name>
    <dbReference type="NCBI Taxonomy" id="451379"/>
    <lineage>
        <taxon>Eukaryota</taxon>
        <taxon>Metazoa</taxon>
        <taxon>Ecdysozoa</taxon>
        <taxon>Nematoda</taxon>
        <taxon>Chromadorea</taxon>
        <taxon>Rhabditida</taxon>
        <taxon>Spirurina</taxon>
        <taxon>Oxyuridomorpha</taxon>
        <taxon>Oxyuroidea</taxon>
        <taxon>Oxyuridae</taxon>
        <taxon>Syphacia</taxon>
    </lineage>
</organism>
<dbReference type="AlphaFoldDB" id="A0A0N5ADE0"/>
<accession>A0A0N5ADE0</accession>
<dbReference type="Gene3D" id="3.20.20.80">
    <property type="entry name" value="Glycosidases"/>
    <property type="match status" value="1"/>
</dbReference>
<dbReference type="InterPro" id="IPR032979">
    <property type="entry name" value="ENGase"/>
</dbReference>
<dbReference type="STRING" id="451379.A0A0N5ADE0"/>
<dbReference type="GO" id="GO:0033925">
    <property type="term" value="F:mannosyl-glycoprotein endo-beta-N-acetylglucosaminidase activity"/>
    <property type="evidence" value="ECO:0007669"/>
    <property type="project" value="UniProtKB-EC"/>
</dbReference>
<evidence type="ECO:0000313" key="3">
    <source>
        <dbReference type="WBParaSite" id="SMUV_0000218601-mRNA-1"/>
    </source>
</evidence>
<protein>
    <submittedName>
        <fullName evidence="3">Mannosyl-glycoprotein endo-beta-N-acetylglucosaminidase</fullName>
    </submittedName>
</protein>
<reference evidence="3" key="1">
    <citation type="submission" date="2017-02" db="UniProtKB">
        <authorList>
            <consortium name="WormBaseParasite"/>
        </authorList>
    </citation>
    <scope>IDENTIFICATION</scope>
</reference>
<name>A0A0N5ADE0_9BILA</name>
<dbReference type="PANTHER" id="PTHR13246:SF1">
    <property type="entry name" value="CYTOSOLIC ENDO-BETA-N-ACETYLGLUCOSAMINIDASE"/>
    <property type="match status" value="1"/>
</dbReference>